<dbReference type="PANTHER" id="PTHR43591:SF110">
    <property type="entry name" value="RHODANESE DOMAIN-CONTAINING PROTEIN"/>
    <property type="match status" value="1"/>
</dbReference>
<protein>
    <submittedName>
        <fullName evidence="2">S-adenosyl-L-methionine-dependent methyltransferase</fullName>
    </submittedName>
</protein>
<gene>
    <name evidence="2" type="ORF">A7U60_g5275</name>
</gene>
<dbReference type="GO" id="GO:0032259">
    <property type="term" value="P:methylation"/>
    <property type="evidence" value="ECO:0007669"/>
    <property type="project" value="UniProtKB-KW"/>
</dbReference>
<dbReference type="Proteomes" id="UP000757232">
    <property type="component" value="Unassembled WGS sequence"/>
</dbReference>
<dbReference type="OrthoDB" id="184880at2759"/>
<evidence type="ECO:0000313" key="2">
    <source>
        <dbReference type="EMBL" id="OCB87572.1"/>
    </source>
</evidence>
<accession>A0A9Q5N3S3</accession>
<organism evidence="2 3">
    <name type="scientific">Sanghuangporus baumii</name>
    <name type="common">Phellinus baumii</name>
    <dbReference type="NCBI Taxonomy" id="108892"/>
    <lineage>
        <taxon>Eukaryota</taxon>
        <taxon>Fungi</taxon>
        <taxon>Dikarya</taxon>
        <taxon>Basidiomycota</taxon>
        <taxon>Agaricomycotina</taxon>
        <taxon>Agaricomycetes</taxon>
        <taxon>Hymenochaetales</taxon>
        <taxon>Hymenochaetaceae</taxon>
        <taxon>Sanghuangporus</taxon>
    </lineage>
</organism>
<sequence>MTRLTLAEKTSIDDKYVLPRNSLERERLQNQHQIFTEAFNGRLIIDKTVKLRVGYRILDSGTGAASWILGLAENAPKAVEIVGVDISAAMFPDEIPSNVTLYETSFMELPPNWDGSFDLVNQRLLIAALTIEEWRTTISRLFRVLKPGGCIQITEVGHYATLYESTILPATKKCDEYCAAIFQKRNLLGFDCWLQLPVLLKEAGFMNIQVEVQRAPLGNQWGKLGILGAQNWHGVYRSMGVACLEEGGLDVCESQAEIEAVVEQARKEWDENPGVFIQVYAITARNPS</sequence>
<dbReference type="PANTHER" id="PTHR43591">
    <property type="entry name" value="METHYLTRANSFERASE"/>
    <property type="match status" value="1"/>
</dbReference>
<comment type="caution">
    <text evidence="2">The sequence shown here is derived from an EMBL/GenBank/DDBJ whole genome shotgun (WGS) entry which is preliminary data.</text>
</comment>
<dbReference type="GO" id="GO:0008168">
    <property type="term" value="F:methyltransferase activity"/>
    <property type="evidence" value="ECO:0007669"/>
    <property type="project" value="UniProtKB-KW"/>
</dbReference>
<name>A0A9Q5N3S3_SANBA</name>
<dbReference type="InterPro" id="IPR041698">
    <property type="entry name" value="Methyltransf_25"/>
</dbReference>
<keyword evidence="3" id="KW-1185">Reference proteome</keyword>
<dbReference type="SUPFAM" id="SSF53335">
    <property type="entry name" value="S-adenosyl-L-methionine-dependent methyltransferases"/>
    <property type="match status" value="1"/>
</dbReference>
<dbReference type="Pfam" id="PF13649">
    <property type="entry name" value="Methyltransf_25"/>
    <property type="match status" value="1"/>
</dbReference>
<reference evidence="2" key="1">
    <citation type="submission" date="2016-06" db="EMBL/GenBank/DDBJ databases">
        <title>Draft Genome sequence of the fungus Inonotus baumii.</title>
        <authorList>
            <person name="Zhu H."/>
            <person name="Lin W."/>
        </authorList>
    </citation>
    <scope>NUCLEOTIDE SEQUENCE</scope>
    <source>
        <strain evidence="2">821</strain>
    </source>
</reference>
<dbReference type="Gene3D" id="3.40.50.150">
    <property type="entry name" value="Vaccinia Virus protein VP39"/>
    <property type="match status" value="1"/>
</dbReference>
<dbReference type="AlphaFoldDB" id="A0A9Q5N3S3"/>
<evidence type="ECO:0000259" key="1">
    <source>
        <dbReference type="Pfam" id="PF13649"/>
    </source>
</evidence>
<feature type="domain" description="Methyltransferase" evidence="1">
    <location>
        <begin position="57"/>
        <end position="149"/>
    </location>
</feature>
<evidence type="ECO:0000313" key="3">
    <source>
        <dbReference type="Proteomes" id="UP000757232"/>
    </source>
</evidence>
<keyword evidence="2" id="KW-0489">Methyltransferase</keyword>
<dbReference type="InterPro" id="IPR029063">
    <property type="entry name" value="SAM-dependent_MTases_sf"/>
</dbReference>
<dbReference type="CDD" id="cd02440">
    <property type="entry name" value="AdoMet_MTases"/>
    <property type="match status" value="1"/>
</dbReference>
<dbReference type="EMBL" id="LNZH02000190">
    <property type="protein sequence ID" value="OCB87572.1"/>
    <property type="molecule type" value="Genomic_DNA"/>
</dbReference>
<keyword evidence="2" id="KW-0808">Transferase</keyword>
<proteinExistence type="predicted"/>